<dbReference type="AlphaFoldDB" id="G4Z064"/>
<dbReference type="InParanoid" id="G4Z064"/>
<feature type="non-terminal residue" evidence="1">
    <location>
        <position position="372"/>
    </location>
</feature>
<proteinExistence type="predicted"/>
<dbReference type="Proteomes" id="UP000002640">
    <property type="component" value="Unassembled WGS sequence"/>
</dbReference>
<dbReference type="KEGG" id="psoj:PHYSODRAFT_481486"/>
<dbReference type="OMA" id="STAHKVM"/>
<dbReference type="RefSeq" id="XP_009519291.1">
    <property type="nucleotide sequence ID" value="XM_009520996.1"/>
</dbReference>
<dbReference type="EMBL" id="JH159152">
    <property type="protein sequence ID" value="EGZ24003.1"/>
    <property type="molecule type" value="Genomic_DNA"/>
</dbReference>
<evidence type="ECO:0000313" key="2">
    <source>
        <dbReference type="Proteomes" id="UP000002640"/>
    </source>
</evidence>
<accession>G4Z064</accession>
<evidence type="ECO:0000313" key="1">
    <source>
        <dbReference type="EMBL" id="EGZ24003.1"/>
    </source>
</evidence>
<dbReference type="GeneID" id="20655383"/>
<organism evidence="1 2">
    <name type="scientific">Phytophthora sojae (strain P6497)</name>
    <name type="common">Soybean stem and root rot agent</name>
    <name type="synonym">Phytophthora megasperma f. sp. glycines</name>
    <dbReference type="NCBI Taxonomy" id="1094619"/>
    <lineage>
        <taxon>Eukaryota</taxon>
        <taxon>Sar</taxon>
        <taxon>Stramenopiles</taxon>
        <taxon>Oomycota</taxon>
        <taxon>Peronosporomycetes</taxon>
        <taxon>Peronosporales</taxon>
        <taxon>Peronosporaceae</taxon>
        <taxon>Phytophthora</taxon>
    </lineage>
</organism>
<keyword evidence="2" id="KW-1185">Reference proteome</keyword>
<dbReference type="STRING" id="1094619.G4Z064"/>
<gene>
    <name evidence="1" type="ORF">PHYSODRAFT_481486</name>
</gene>
<sequence>MGVTNTTILIDEGLQHALTGGESIEIRKKAFSTAEDTTLQTAMNARGFHLHSHDDTVNSASSHKVLQIRHFADASSTTARQLPGNVSVVHGSDAVTTLLDLSTELSGSTFVRLAGGAYLVDPVRPVTSTQFFLDRPFAGASYDDLPIFVDGIGAGILLDVRAGTSIRAGASIDVTATEANEIIATDVLISTTAGGVSAGRLRINDTGIQFLGETTTISSEVASLNLQSAKELSLAAGSLDNKPGSKVVIHSGSSNWQLGGDIDVKTGQSNYGAASGKLLLHSSDSIAAHASSGSVEISSGIGNVGPSGVISLSSGNASTSESGDIRLLTGSANGANSGDIALETSPSTGGSGGSVQIIVGTGDAGTGGTVAI</sequence>
<name>G4Z064_PHYSP</name>
<reference evidence="1 2" key="1">
    <citation type="journal article" date="2006" name="Science">
        <title>Phytophthora genome sequences uncover evolutionary origins and mechanisms of pathogenesis.</title>
        <authorList>
            <person name="Tyler B.M."/>
            <person name="Tripathy S."/>
            <person name="Zhang X."/>
            <person name="Dehal P."/>
            <person name="Jiang R.H."/>
            <person name="Aerts A."/>
            <person name="Arredondo F.D."/>
            <person name="Baxter L."/>
            <person name="Bensasson D."/>
            <person name="Beynon J.L."/>
            <person name="Chapman J."/>
            <person name="Damasceno C.M."/>
            <person name="Dorrance A.E."/>
            <person name="Dou D."/>
            <person name="Dickerman A.W."/>
            <person name="Dubchak I.L."/>
            <person name="Garbelotto M."/>
            <person name="Gijzen M."/>
            <person name="Gordon S.G."/>
            <person name="Govers F."/>
            <person name="Grunwald N.J."/>
            <person name="Huang W."/>
            <person name="Ivors K.L."/>
            <person name="Jones R.W."/>
            <person name="Kamoun S."/>
            <person name="Krampis K."/>
            <person name="Lamour K.H."/>
            <person name="Lee M.K."/>
            <person name="McDonald W.H."/>
            <person name="Medina M."/>
            <person name="Meijer H.J."/>
            <person name="Nordberg E.K."/>
            <person name="Maclean D.J."/>
            <person name="Ospina-Giraldo M.D."/>
            <person name="Morris P.F."/>
            <person name="Phuntumart V."/>
            <person name="Putnam N.H."/>
            <person name="Rash S."/>
            <person name="Rose J.K."/>
            <person name="Sakihama Y."/>
            <person name="Salamov A.A."/>
            <person name="Savidor A."/>
            <person name="Scheuring C.F."/>
            <person name="Smith B.M."/>
            <person name="Sobral B.W."/>
            <person name="Terry A."/>
            <person name="Torto-Alalibo T.A."/>
            <person name="Win J."/>
            <person name="Xu Z."/>
            <person name="Zhang H."/>
            <person name="Grigoriev I.V."/>
            <person name="Rokhsar D.S."/>
            <person name="Boore J.L."/>
        </authorList>
    </citation>
    <scope>NUCLEOTIDE SEQUENCE [LARGE SCALE GENOMIC DNA]</scope>
    <source>
        <strain evidence="1 2">P6497</strain>
    </source>
</reference>
<protein>
    <submittedName>
        <fullName evidence="1">Uncharacterized protein</fullName>
    </submittedName>
</protein>